<keyword evidence="6 8" id="KW-0472">Membrane</keyword>
<dbReference type="GO" id="GO:0022857">
    <property type="term" value="F:transmembrane transporter activity"/>
    <property type="evidence" value="ECO:0007669"/>
    <property type="project" value="InterPro"/>
</dbReference>
<feature type="transmembrane region" description="Helical" evidence="8">
    <location>
        <begin position="503"/>
        <end position="523"/>
    </location>
</feature>
<protein>
    <submittedName>
        <fullName evidence="9">Fluconazole resistance protein 1</fullName>
    </submittedName>
</protein>
<keyword evidence="5 8" id="KW-1133">Transmembrane helix</keyword>
<dbReference type="PANTHER" id="PTHR23502:SF186">
    <property type="entry name" value="MAJOR FACILITATOR SUPERFAMILY (MFS) PROFILE DOMAIN-CONTAINING PROTEIN"/>
    <property type="match status" value="1"/>
</dbReference>
<sequence length="540" mass="58576">MMNGERDVEKAASATNHKAFLSYLYDAAGVTQEVLDWSYQGHGTQSDPFVVEFLVADSANPLQLPSWRKWSITFLQAFAVLAVSFASSSFSSGIPYIVDEFNVSRMVALLGVSLPLVFAPLSEMFGRQLIFVITFGALTAFNAGAAGSKNIETLLILRFLAGTIGSAPLTNAGGVIADMFSADERGLANALFATVRLDNPCMTRLTGLLGYVLCSLCLPLFSPADANVSQAPFLGPAVGPIAGGFLSQAKGWRWLQGLMAIFTGVLWILGSLWVPETYAAVILRRRAEVLSKITGHVYVSKFDVGHPNKALLAELRKALLRPWQLLFLEPIVLLCSIFQAVVFGTLYMMFAAFPIVFQQTRGWSNGVGGLAFLGVAIGMMFAVGYSGYDNIRYIKVNKSYDGGAPPEMRLPPALIGSVLLPIGLFWFAWTNGPNIHWIVPIVGSGFFAAGLVLVFLSLMNYLVDSYVIYAASVLAASSVLRSLFAAAFPLFTTNMYHSLGIHWASSVPAFLSLACVPFPFLFFRYGKSIRLRCKYAAQVA</sequence>
<evidence type="ECO:0000256" key="7">
    <source>
        <dbReference type="ARBA" id="ARBA00023180"/>
    </source>
</evidence>
<evidence type="ECO:0000256" key="4">
    <source>
        <dbReference type="ARBA" id="ARBA00022692"/>
    </source>
</evidence>
<dbReference type="InterPro" id="IPR036259">
    <property type="entry name" value="MFS_trans_sf"/>
</dbReference>
<evidence type="ECO:0000256" key="6">
    <source>
        <dbReference type="ARBA" id="ARBA00023136"/>
    </source>
</evidence>
<keyword evidence="10" id="KW-1185">Reference proteome</keyword>
<reference evidence="9 10" key="1">
    <citation type="submission" date="2016-10" db="EMBL/GenBank/DDBJ databases">
        <title>The genome sequence of Colletotrichum fioriniae PJ7.</title>
        <authorList>
            <person name="Baroncelli R."/>
        </authorList>
    </citation>
    <scope>NUCLEOTIDE SEQUENCE [LARGE SCALE GENOMIC DNA]</scope>
    <source>
        <strain evidence="9">Col 31</strain>
    </source>
</reference>
<feature type="transmembrane region" description="Helical" evidence="8">
    <location>
        <begin position="370"/>
        <end position="388"/>
    </location>
</feature>
<dbReference type="CDD" id="cd17323">
    <property type="entry name" value="MFS_Tpo1_MDR_like"/>
    <property type="match status" value="1"/>
</dbReference>
<feature type="transmembrane region" description="Helical" evidence="8">
    <location>
        <begin position="254"/>
        <end position="275"/>
    </location>
</feature>
<comment type="subcellular location">
    <subcellularLocation>
        <location evidence="1">Cell membrane</location>
        <topology evidence="1">Multi-pass membrane protein</topology>
    </subcellularLocation>
</comment>
<keyword evidence="3" id="KW-1003">Cell membrane</keyword>
<feature type="transmembrane region" description="Helical" evidence="8">
    <location>
        <begin position="129"/>
        <end position="147"/>
    </location>
</feature>
<accession>A0AAI9U650</accession>
<evidence type="ECO:0000313" key="10">
    <source>
        <dbReference type="Proteomes" id="UP001239795"/>
    </source>
</evidence>
<evidence type="ECO:0000256" key="2">
    <source>
        <dbReference type="ARBA" id="ARBA00022448"/>
    </source>
</evidence>
<keyword evidence="7" id="KW-0325">Glycoprotein</keyword>
<dbReference type="FunFam" id="1.20.1250.20:FF:000011">
    <property type="entry name" value="MFS multidrug transporter, putative"/>
    <property type="match status" value="1"/>
</dbReference>
<dbReference type="Gene3D" id="1.20.1250.20">
    <property type="entry name" value="MFS general substrate transporter like domains"/>
    <property type="match status" value="1"/>
</dbReference>
<evidence type="ECO:0000256" key="5">
    <source>
        <dbReference type="ARBA" id="ARBA00022989"/>
    </source>
</evidence>
<evidence type="ECO:0000256" key="1">
    <source>
        <dbReference type="ARBA" id="ARBA00004651"/>
    </source>
</evidence>
<dbReference type="PANTHER" id="PTHR23502">
    <property type="entry name" value="MAJOR FACILITATOR SUPERFAMILY"/>
    <property type="match status" value="1"/>
</dbReference>
<dbReference type="Proteomes" id="UP001239795">
    <property type="component" value="Unassembled WGS sequence"/>
</dbReference>
<evidence type="ECO:0000256" key="3">
    <source>
        <dbReference type="ARBA" id="ARBA00022475"/>
    </source>
</evidence>
<proteinExistence type="predicted"/>
<comment type="caution">
    <text evidence="9">The sequence shown here is derived from an EMBL/GenBank/DDBJ whole genome shotgun (WGS) entry which is preliminary data.</text>
</comment>
<gene>
    <name evidence="9" type="ORF">CMEL01_07808</name>
</gene>
<feature type="transmembrane region" description="Helical" evidence="8">
    <location>
        <begin position="103"/>
        <end position="122"/>
    </location>
</feature>
<feature type="transmembrane region" description="Helical" evidence="8">
    <location>
        <begin position="435"/>
        <end position="459"/>
    </location>
</feature>
<keyword evidence="2" id="KW-0813">Transport</keyword>
<keyword evidence="4 8" id="KW-0812">Transmembrane</keyword>
<feature type="transmembrane region" description="Helical" evidence="8">
    <location>
        <begin position="409"/>
        <end position="429"/>
    </location>
</feature>
<dbReference type="AlphaFoldDB" id="A0AAI9U650"/>
<dbReference type="GO" id="GO:0005886">
    <property type="term" value="C:plasma membrane"/>
    <property type="evidence" value="ECO:0007669"/>
    <property type="project" value="UniProtKB-SubCell"/>
</dbReference>
<feature type="transmembrane region" description="Helical" evidence="8">
    <location>
        <begin position="159"/>
        <end position="180"/>
    </location>
</feature>
<organism evidence="9 10">
    <name type="scientific">Colletotrichum melonis</name>
    <dbReference type="NCBI Taxonomy" id="1209925"/>
    <lineage>
        <taxon>Eukaryota</taxon>
        <taxon>Fungi</taxon>
        <taxon>Dikarya</taxon>
        <taxon>Ascomycota</taxon>
        <taxon>Pezizomycotina</taxon>
        <taxon>Sordariomycetes</taxon>
        <taxon>Hypocreomycetidae</taxon>
        <taxon>Glomerellales</taxon>
        <taxon>Glomerellaceae</taxon>
        <taxon>Colletotrichum</taxon>
        <taxon>Colletotrichum acutatum species complex</taxon>
    </lineage>
</organism>
<evidence type="ECO:0000313" key="9">
    <source>
        <dbReference type="EMBL" id="KAK1450472.1"/>
    </source>
</evidence>
<dbReference type="EMBL" id="MLGG01000057">
    <property type="protein sequence ID" value="KAK1450472.1"/>
    <property type="molecule type" value="Genomic_DNA"/>
</dbReference>
<feature type="transmembrane region" description="Helical" evidence="8">
    <location>
        <begin position="325"/>
        <end position="350"/>
    </location>
</feature>
<dbReference type="SUPFAM" id="SSF103473">
    <property type="entry name" value="MFS general substrate transporter"/>
    <property type="match status" value="1"/>
</dbReference>
<evidence type="ECO:0000256" key="8">
    <source>
        <dbReference type="SAM" id="Phobius"/>
    </source>
</evidence>
<dbReference type="Pfam" id="PF07690">
    <property type="entry name" value="MFS_1"/>
    <property type="match status" value="2"/>
</dbReference>
<feature type="transmembrane region" description="Helical" evidence="8">
    <location>
        <begin position="466"/>
        <end position="491"/>
    </location>
</feature>
<name>A0AAI9U650_9PEZI</name>
<dbReference type="InterPro" id="IPR011701">
    <property type="entry name" value="MFS"/>
</dbReference>
<feature type="transmembrane region" description="Helical" evidence="8">
    <location>
        <begin position="74"/>
        <end position="97"/>
    </location>
</feature>